<keyword evidence="4" id="KW-1185">Reference proteome</keyword>
<feature type="transmembrane region" description="Helical" evidence="2">
    <location>
        <begin position="263"/>
        <end position="283"/>
    </location>
</feature>
<dbReference type="KEGG" id="ica:Intca_1435"/>
<evidence type="ECO:0000256" key="1">
    <source>
        <dbReference type="SAM" id="MobiDB-lite"/>
    </source>
</evidence>
<dbReference type="EMBL" id="CP002343">
    <property type="protein sequence ID" value="ADU47950.1"/>
    <property type="molecule type" value="Genomic_DNA"/>
</dbReference>
<dbReference type="STRING" id="710696.Intca_1435"/>
<dbReference type="Proteomes" id="UP000008914">
    <property type="component" value="Chromosome"/>
</dbReference>
<feature type="region of interest" description="Disordered" evidence="1">
    <location>
        <begin position="235"/>
        <end position="255"/>
    </location>
</feature>
<dbReference type="AlphaFoldDB" id="E6S7P3"/>
<feature type="region of interest" description="Disordered" evidence="1">
    <location>
        <begin position="340"/>
        <end position="363"/>
    </location>
</feature>
<keyword evidence="2" id="KW-1133">Transmembrane helix</keyword>
<dbReference type="eggNOG" id="ENOG5032YSD">
    <property type="taxonomic scope" value="Bacteria"/>
</dbReference>
<proteinExistence type="predicted"/>
<keyword evidence="2" id="KW-0812">Transmembrane</keyword>
<feature type="transmembrane region" description="Helical" evidence="2">
    <location>
        <begin position="289"/>
        <end position="308"/>
    </location>
</feature>
<dbReference type="HOGENOM" id="CLU_080180_0_0_11"/>
<feature type="transmembrane region" description="Helical" evidence="2">
    <location>
        <begin position="53"/>
        <end position="72"/>
    </location>
</feature>
<evidence type="ECO:0000256" key="2">
    <source>
        <dbReference type="SAM" id="Phobius"/>
    </source>
</evidence>
<feature type="transmembrane region" description="Helical" evidence="2">
    <location>
        <begin position="181"/>
        <end position="200"/>
    </location>
</feature>
<sequence>MRQSHEAAVLNTYRYLRLATIPLLLTLLIAVGLETFRGEPCLLGSISAYYHTPARGAFIGGLFAVGACLIVYKGNDPLEDVLLDFSGFMAFVVALVPTVVDTGCGSKYPVQNLDLTAAAVRNNITTLLIATALAVLAKWLLVRRDRRRATSTQKDLELPMQPADEAPTPLNGHVAQWARRASWICLVILAVELGLFLFWPDTFKDVSHGVAAITMVLGVIGVMIANARGLSRAEQQSDELRSAPTPPGGREPEQGPRAWVNRYSLVAAVMVALIGVTVVLHLMGLTGNYVILILEVVVILSFLVFWGLQTAELWDYPTRKDKVAAEGAADVVEIIPFERFSAPDTQAREPRPPGTQAREPRLP</sequence>
<organism evidence="3 4">
    <name type="scientific">Intrasporangium calvum (strain ATCC 23552 / DSM 43043 / JCM 3097 / NBRC 12989 / NCIMB 10167 / NRRL B-3866 / 7 KIP)</name>
    <dbReference type="NCBI Taxonomy" id="710696"/>
    <lineage>
        <taxon>Bacteria</taxon>
        <taxon>Bacillati</taxon>
        <taxon>Actinomycetota</taxon>
        <taxon>Actinomycetes</taxon>
        <taxon>Micrococcales</taxon>
        <taxon>Intrasporangiaceae</taxon>
        <taxon>Intrasporangium</taxon>
    </lineage>
</organism>
<evidence type="ECO:0000313" key="4">
    <source>
        <dbReference type="Proteomes" id="UP000008914"/>
    </source>
</evidence>
<dbReference type="OrthoDB" id="9803163at2"/>
<dbReference type="RefSeq" id="WP_013492266.1">
    <property type="nucleotide sequence ID" value="NC_014830.1"/>
</dbReference>
<feature type="transmembrane region" description="Helical" evidence="2">
    <location>
        <begin position="12"/>
        <end position="33"/>
    </location>
</feature>
<feature type="transmembrane region" description="Helical" evidence="2">
    <location>
        <begin position="206"/>
        <end position="227"/>
    </location>
</feature>
<name>E6S7P3_INTC7</name>
<feature type="transmembrane region" description="Helical" evidence="2">
    <location>
        <begin position="81"/>
        <end position="100"/>
    </location>
</feature>
<feature type="transmembrane region" description="Helical" evidence="2">
    <location>
        <begin position="120"/>
        <end position="141"/>
    </location>
</feature>
<accession>E6S7P3</accession>
<gene>
    <name evidence="3" type="ordered locus">Intca_1435</name>
</gene>
<evidence type="ECO:0000313" key="3">
    <source>
        <dbReference type="EMBL" id="ADU47950.1"/>
    </source>
</evidence>
<protein>
    <submittedName>
        <fullName evidence="3">Uncharacterized protein</fullName>
    </submittedName>
</protein>
<keyword evidence="2" id="KW-0472">Membrane</keyword>
<reference evidence="3 4" key="1">
    <citation type="journal article" date="2010" name="Stand. Genomic Sci.">
        <title>Complete genome sequence of Intrasporangium calvum type strain (7 KIP).</title>
        <authorList>
            <person name="Del Rio T.G."/>
            <person name="Chertkov O."/>
            <person name="Yasawong M."/>
            <person name="Lucas S."/>
            <person name="Deshpande S."/>
            <person name="Cheng J.F."/>
            <person name="Detter C."/>
            <person name="Tapia R."/>
            <person name="Han C."/>
            <person name="Goodwin L."/>
            <person name="Pitluck S."/>
            <person name="Liolios K."/>
            <person name="Ivanova N."/>
            <person name="Mavromatis K."/>
            <person name="Pati A."/>
            <person name="Chen A."/>
            <person name="Palaniappan K."/>
            <person name="Land M."/>
            <person name="Hauser L."/>
            <person name="Chang Y.J."/>
            <person name="Jeffries C.D."/>
            <person name="Rohde M."/>
            <person name="Pukall R."/>
            <person name="Sikorski J."/>
            <person name="Goker M."/>
            <person name="Woyke T."/>
            <person name="Bristow J."/>
            <person name="Eisen J.A."/>
            <person name="Markowitz V."/>
            <person name="Hugenholtz P."/>
            <person name="Kyrpides N.C."/>
            <person name="Klenk H.P."/>
            <person name="Lapidus A."/>
        </authorList>
    </citation>
    <scope>NUCLEOTIDE SEQUENCE [LARGE SCALE GENOMIC DNA]</scope>
    <source>
        <strain evidence="4">ATCC 23552 / DSM 43043 / JCM 3097 / NBRC 12989 / 7 KIP</strain>
    </source>
</reference>